<dbReference type="InterPro" id="IPR052020">
    <property type="entry name" value="Cyclic_di-GMP/3'3'-cGAMP_PDE"/>
</dbReference>
<dbReference type="SUPFAM" id="SSF109604">
    <property type="entry name" value="HD-domain/PDEase-like"/>
    <property type="match status" value="1"/>
</dbReference>
<sequence>MNTAPLLCVDDEPANLTLLRETLKDDYSLVFARSGVDSLRAVEKHHPSLILLDVQLPDMDGYRVCRQLKAAPETRDIPVIFVTGQTREEDEQAGFDAGGVDYLTKPVRPAIVKARVRAHLSLVSANRLEQAYRDAIYMLGEAGHHNDSDTGMHIWRMAAYSRALARAAGWGPERCALLELAAAMHDTGKIGIPTPILTKPGKLDASEWEVMKTHAQIGYEILSRSQAPVFQLAAEIALCHHEKWDGSGYPRGLAGTAIPESARIIALADVFDALSMTRPYKQPWPLAQILKLLEEGAGHHFDPRLVRLLIAILPEILEIGRQWDARGRASAHEP</sequence>
<dbReference type="AlphaFoldDB" id="A0A2K8UGM5"/>
<dbReference type="Pfam" id="PF00072">
    <property type="entry name" value="Response_reg"/>
    <property type="match status" value="1"/>
</dbReference>
<dbReference type="GO" id="GO:0008081">
    <property type="term" value="F:phosphoric diester hydrolase activity"/>
    <property type="evidence" value="ECO:0007669"/>
    <property type="project" value="UniProtKB-ARBA"/>
</dbReference>
<feature type="domain" description="HD-GYP" evidence="3">
    <location>
        <begin position="128"/>
        <end position="325"/>
    </location>
</feature>
<dbReference type="CDD" id="cd00077">
    <property type="entry name" value="HDc"/>
    <property type="match status" value="1"/>
</dbReference>
<dbReference type="InterPro" id="IPR011006">
    <property type="entry name" value="CheY-like_superfamily"/>
</dbReference>
<dbReference type="GO" id="GO:0000160">
    <property type="term" value="P:phosphorelay signal transduction system"/>
    <property type="evidence" value="ECO:0007669"/>
    <property type="project" value="InterPro"/>
</dbReference>
<evidence type="ECO:0000256" key="1">
    <source>
        <dbReference type="PROSITE-ProRule" id="PRU00169"/>
    </source>
</evidence>
<gene>
    <name evidence="4" type="ORF">THSYN_06640</name>
</gene>
<proteinExistence type="predicted"/>
<evidence type="ECO:0000259" key="2">
    <source>
        <dbReference type="PROSITE" id="PS50110"/>
    </source>
</evidence>
<dbReference type="SUPFAM" id="SSF52172">
    <property type="entry name" value="CheY-like"/>
    <property type="match status" value="1"/>
</dbReference>
<dbReference type="InterPro" id="IPR003607">
    <property type="entry name" value="HD/PDEase_dom"/>
</dbReference>
<dbReference type="PANTHER" id="PTHR45228:SF5">
    <property type="entry name" value="CYCLIC DI-GMP PHOSPHODIESTERASE VC_1348-RELATED"/>
    <property type="match status" value="1"/>
</dbReference>
<feature type="domain" description="Response regulatory" evidence="2">
    <location>
        <begin position="5"/>
        <end position="120"/>
    </location>
</feature>
<dbReference type="InterPro" id="IPR001789">
    <property type="entry name" value="Sig_transdc_resp-reg_receiver"/>
</dbReference>
<name>A0A2K8UGM5_9GAMM</name>
<dbReference type="PROSITE" id="PS50110">
    <property type="entry name" value="RESPONSE_REGULATORY"/>
    <property type="match status" value="1"/>
</dbReference>
<dbReference type="PROSITE" id="PS51832">
    <property type="entry name" value="HD_GYP"/>
    <property type="match status" value="1"/>
</dbReference>
<dbReference type="Pfam" id="PF13487">
    <property type="entry name" value="HD_5"/>
    <property type="match status" value="1"/>
</dbReference>
<keyword evidence="1" id="KW-0597">Phosphoprotein</keyword>
<evidence type="ECO:0000259" key="3">
    <source>
        <dbReference type="PROSITE" id="PS51832"/>
    </source>
</evidence>
<dbReference type="Gene3D" id="3.40.50.2300">
    <property type="match status" value="1"/>
</dbReference>
<dbReference type="OrthoDB" id="9802066at2"/>
<dbReference type="EMBL" id="CP020370">
    <property type="protein sequence ID" value="AUB84672.1"/>
    <property type="molecule type" value="Genomic_DNA"/>
</dbReference>
<accession>A0A2K8UGM5</accession>
<keyword evidence="5" id="KW-1185">Reference proteome</keyword>
<dbReference type="RefSeq" id="WP_100922324.1">
    <property type="nucleotide sequence ID" value="NZ_CP020370.1"/>
</dbReference>
<dbReference type="Proteomes" id="UP000232638">
    <property type="component" value="Chromosome"/>
</dbReference>
<dbReference type="InterPro" id="IPR037522">
    <property type="entry name" value="HD_GYP_dom"/>
</dbReference>
<dbReference type="SMART" id="SM00448">
    <property type="entry name" value="REC"/>
    <property type="match status" value="1"/>
</dbReference>
<reference evidence="4 5" key="1">
    <citation type="submission" date="2017-03" db="EMBL/GenBank/DDBJ databases">
        <title>Complete genome sequence of Candidatus 'Thiodictyon syntrophicum' sp. nov. strain Cad16T, a photolithoautotroph purple sulfur bacterium isolated from an alpine meromictic lake.</title>
        <authorList>
            <person name="Luedin S.M."/>
            <person name="Pothier J.F."/>
            <person name="Danza F."/>
            <person name="Storelli N."/>
            <person name="Wittwer M."/>
            <person name="Tonolla M."/>
        </authorList>
    </citation>
    <scope>NUCLEOTIDE SEQUENCE [LARGE SCALE GENOMIC DNA]</scope>
    <source>
        <strain evidence="4 5">Cad16T</strain>
    </source>
</reference>
<dbReference type="Gene3D" id="1.10.3210.10">
    <property type="entry name" value="Hypothetical protein af1432"/>
    <property type="match status" value="1"/>
</dbReference>
<dbReference type="SMART" id="SM00471">
    <property type="entry name" value="HDc"/>
    <property type="match status" value="1"/>
</dbReference>
<evidence type="ECO:0000313" key="4">
    <source>
        <dbReference type="EMBL" id="AUB84672.1"/>
    </source>
</evidence>
<dbReference type="PANTHER" id="PTHR45228">
    <property type="entry name" value="CYCLIC DI-GMP PHOSPHODIESTERASE TM_0186-RELATED"/>
    <property type="match status" value="1"/>
</dbReference>
<feature type="modified residue" description="4-aspartylphosphate" evidence="1">
    <location>
        <position position="53"/>
    </location>
</feature>
<evidence type="ECO:0000313" key="5">
    <source>
        <dbReference type="Proteomes" id="UP000232638"/>
    </source>
</evidence>
<protein>
    <submittedName>
        <fullName evidence="4">Two-component system response regulator</fullName>
    </submittedName>
</protein>
<dbReference type="KEGG" id="tsy:THSYN_06640"/>
<organism evidence="4 5">
    <name type="scientific">Candidatus Thiodictyon syntrophicum</name>
    <dbReference type="NCBI Taxonomy" id="1166950"/>
    <lineage>
        <taxon>Bacteria</taxon>
        <taxon>Pseudomonadati</taxon>
        <taxon>Pseudomonadota</taxon>
        <taxon>Gammaproteobacteria</taxon>
        <taxon>Chromatiales</taxon>
        <taxon>Chromatiaceae</taxon>
        <taxon>Thiodictyon</taxon>
    </lineage>
</organism>